<evidence type="ECO:0000313" key="3">
    <source>
        <dbReference type="EMBL" id="MFD2615629.1"/>
    </source>
</evidence>
<dbReference type="EMBL" id="JBHUME010000020">
    <property type="protein sequence ID" value="MFD2615629.1"/>
    <property type="molecule type" value="Genomic_DNA"/>
</dbReference>
<gene>
    <name evidence="3" type="ORF">ACFSUF_24795</name>
</gene>
<dbReference type="InterPro" id="IPR009875">
    <property type="entry name" value="PilZ_domain"/>
</dbReference>
<reference evidence="4" key="1">
    <citation type="journal article" date="2019" name="Int. J. Syst. Evol. Microbiol.">
        <title>The Global Catalogue of Microorganisms (GCM) 10K type strain sequencing project: providing services to taxonomists for standard genome sequencing and annotation.</title>
        <authorList>
            <consortium name="The Broad Institute Genomics Platform"/>
            <consortium name="The Broad Institute Genome Sequencing Center for Infectious Disease"/>
            <person name="Wu L."/>
            <person name="Ma J."/>
        </authorList>
    </citation>
    <scope>NUCLEOTIDE SEQUENCE [LARGE SCALE GENOMIC DNA]</scope>
    <source>
        <strain evidence="4">KCTC 3950</strain>
    </source>
</reference>
<evidence type="ECO:0000259" key="2">
    <source>
        <dbReference type="Pfam" id="PF07238"/>
    </source>
</evidence>
<dbReference type="RefSeq" id="WP_377607703.1">
    <property type="nucleotide sequence ID" value="NZ_JBHUME010000020.1"/>
</dbReference>
<proteinExistence type="predicted"/>
<dbReference type="Gene3D" id="2.40.10.220">
    <property type="entry name" value="predicted glycosyltransferase like domains"/>
    <property type="match status" value="1"/>
</dbReference>
<accession>A0ABW5PLC2</accession>
<feature type="compositionally biased region" description="Basic and acidic residues" evidence="1">
    <location>
        <begin position="102"/>
        <end position="114"/>
    </location>
</feature>
<keyword evidence="4" id="KW-1185">Reference proteome</keyword>
<sequence length="228" mass="25546">MSAGFASKKTNYQSEIAASVLLDCKTVVEKDDFVSTGVLTYAEGDIVEVEIAEYKLFKLGSPVKLTIYSPAGIHVFHSTVIARHNGAIMVINPPENKRKFRDKRESPRVPADRKGHFKSPHESTLFSKGEPVALQLKNVSLSGMGLTVFDYDRLPAGTRLDLTLDIGFTLECPVEVVRCEPLQQGFYYGVQLLDLTPEQSQGLRAFILRSQAETYFKTKEVERDKREE</sequence>
<feature type="region of interest" description="Disordered" evidence="1">
    <location>
        <begin position="96"/>
        <end position="122"/>
    </location>
</feature>
<dbReference type="SUPFAM" id="SSF141371">
    <property type="entry name" value="PilZ domain-like"/>
    <property type="match status" value="1"/>
</dbReference>
<protein>
    <submittedName>
        <fullName evidence="3">PilZ domain-containing protein</fullName>
    </submittedName>
</protein>
<evidence type="ECO:0000256" key="1">
    <source>
        <dbReference type="SAM" id="MobiDB-lite"/>
    </source>
</evidence>
<evidence type="ECO:0000313" key="4">
    <source>
        <dbReference type="Proteomes" id="UP001597541"/>
    </source>
</evidence>
<feature type="domain" description="PilZ" evidence="2">
    <location>
        <begin position="103"/>
        <end position="208"/>
    </location>
</feature>
<dbReference type="Pfam" id="PF07238">
    <property type="entry name" value="PilZ"/>
    <property type="match status" value="1"/>
</dbReference>
<dbReference type="Proteomes" id="UP001597541">
    <property type="component" value="Unassembled WGS sequence"/>
</dbReference>
<organism evidence="3 4">
    <name type="scientific">Paenibacillus gansuensis</name>
    <dbReference type="NCBI Taxonomy" id="306542"/>
    <lineage>
        <taxon>Bacteria</taxon>
        <taxon>Bacillati</taxon>
        <taxon>Bacillota</taxon>
        <taxon>Bacilli</taxon>
        <taxon>Bacillales</taxon>
        <taxon>Paenibacillaceae</taxon>
        <taxon>Paenibacillus</taxon>
    </lineage>
</organism>
<name>A0ABW5PLC2_9BACL</name>
<comment type="caution">
    <text evidence="3">The sequence shown here is derived from an EMBL/GenBank/DDBJ whole genome shotgun (WGS) entry which is preliminary data.</text>
</comment>